<dbReference type="FunFam" id="2.60.40.10:FF:000196">
    <property type="entry name" value="Exocyst complex component 2"/>
    <property type="match status" value="1"/>
</dbReference>
<evidence type="ECO:0000259" key="10">
    <source>
        <dbReference type="Pfam" id="PF15469"/>
    </source>
</evidence>
<evidence type="ECO:0000256" key="4">
    <source>
        <dbReference type="ARBA" id="ARBA00022448"/>
    </source>
</evidence>
<name>A0A674GCV1_TAEGU</name>
<comment type="subunit">
    <text evidence="7">The exocyst complex is composed of EXOC1, EXOC2, EXOC3, EXOC4, EXOC5, EXOC6, EXOC7 and EXOC8. Interacts with EXOC3L1. Interacts with GNEFR/DELGEF; this interaction occurs only in the presence of magnesium or manganese and is stimulated by dCTP or GTP. Interacts with RALA and RALB. Interacts with ARL13B; regulates ARL13B localization to the cilium membrane.</text>
</comment>
<reference evidence="11 12" key="1">
    <citation type="journal article" date="2010" name="Nature">
        <title>The genome of a songbird.</title>
        <authorList>
            <person name="Warren W.C."/>
            <person name="Clayton D.F."/>
            <person name="Ellegren H."/>
            <person name="Arnold A.P."/>
            <person name="Hillier L.W."/>
            <person name="Kunstner A."/>
            <person name="Searle S."/>
            <person name="White S."/>
            <person name="Vilella A.J."/>
            <person name="Fairley S."/>
            <person name="Heger A."/>
            <person name="Kong L."/>
            <person name="Ponting C.P."/>
            <person name="Jarvis E.D."/>
            <person name="Mello C.V."/>
            <person name="Minx P."/>
            <person name="Lovell P."/>
            <person name="Velho T.A."/>
            <person name="Ferris M."/>
            <person name="Balakrishnan C.N."/>
            <person name="Sinha S."/>
            <person name="Blatti C."/>
            <person name="London S.E."/>
            <person name="Li Y."/>
            <person name="Lin Y.C."/>
            <person name="George J."/>
            <person name="Sweedler J."/>
            <person name="Southey B."/>
            <person name="Gunaratne P."/>
            <person name="Watson M."/>
            <person name="Nam K."/>
            <person name="Backstrom N."/>
            <person name="Smeds L."/>
            <person name="Nabholz B."/>
            <person name="Itoh Y."/>
            <person name="Whitney O."/>
            <person name="Pfenning A.R."/>
            <person name="Howard J."/>
            <person name="Volker M."/>
            <person name="Skinner B.M."/>
            <person name="Griffin D.K."/>
            <person name="Ye L."/>
            <person name="McLaren W.M."/>
            <person name="Flicek P."/>
            <person name="Quesada V."/>
            <person name="Velasco G."/>
            <person name="Lopez-Otin C."/>
            <person name="Puente X.S."/>
            <person name="Olender T."/>
            <person name="Lancet D."/>
            <person name="Smit A.F."/>
            <person name="Hubley R."/>
            <person name="Konkel M.K."/>
            <person name="Walker J.A."/>
            <person name="Batzer M.A."/>
            <person name="Gu W."/>
            <person name="Pollock D.D."/>
            <person name="Chen L."/>
            <person name="Cheng Z."/>
            <person name="Eichler E.E."/>
            <person name="Stapley J."/>
            <person name="Slate J."/>
            <person name="Ekblom R."/>
            <person name="Birkhead T."/>
            <person name="Burke T."/>
            <person name="Burt D."/>
            <person name="Scharff C."/>
            <person name="Adam I."/>
            <person name="Richard H."/>
            <person name="Sultan M."/>
            <person name="Soldatov A."/>
            <person name="Lehrach H."/>
            <person name="Edwards S.V."/>
            <person name="Yang S.P."/>
            <person name="Li X."/>
            <person name="Graves T."/>
            <person name="Fulton L."/>
            <person name="Nelson J."/>
            <person name="Chinwalla A."/>
            <person name="Hou S."/>
            <person name="Mardis E.R."/>
            <person name="Wilson R.K."/>
        </authorList>
    </citation>
    <scope>NUCLEOTIDE SEQUENCE [LARGE SCALE GENOMIC DNA]</scope>
</reference>
<feature type="domain" description="IPT/TIG" evidence="9">
    <location>
        <begin position="8"/>
        <end position="91"/>
    </location>
</feature>
<gene>
    <name evidence="11" type="primary">EXOC2</name>
</gene>
<dbReference type="GO" id="GO:0015031">
    <property type="term" value="P:protein transport"/>
    <property type="evidence" value="ECO:0007669"/>
    <property type="project" value="UniProtKB-KW"/>
</dbReference>
<dbReference type="Pfam" id="PF01833">
    <property type="entry name" value="TIG"/>
    <property type="match status" value="1"/>
</dbReference>
<evidence type="ECO:0000256" key="6">
    <source>
        <dbReference type="ARBA" id="ARBA00022927"/>
    </source>
</evidence>
<evidence type="ECO:0000256" key="7">
    <source>
        <dbReference type="ARBA" id="ARBA00062534"/>
    </source>
</evidence>
<evidence type="ECO:0000313" key="11">
    <source>
        <dbReference type="Ensembl" id="ENSTGUP00000020551.1"/>
    </source>
</evidence>
<dbReference type="GO" id="GO:0000145">
    <property type="term" value="C:exocyst"/>
    <property type="evidence" value="ECO:0007669"/>
    <property type="project" value="UniProtKB-UniRule"/>
</dbReference>
<comment type="function">
    <text evidence="1 8">Component of the exocyst complex involved in the docking of exocytic vesicles with fusion sites on the plasma membrane.</text>
</comment>
<evidence type="ECO:0000256" key="2">
    <source>
        <dbReference type="ARBA" id="ARBA00010578"/>
    </source>
</evidence>
<comment type="similarity">
    <text evidence="2 8">Belongs to the SEC5 family.</text>
</comment>
<dbReference type="Pfam" id="PF15469">
    <property type="entry name" value="Sec5"/>
    <property type="match status" value="1"/>
</dbReference>
<comment type="subunit">
    <text evidence="8">Component of the exocyst complex.</text>
</comment>
<sequence>MSRARQPPLVTGISPNEGIAWTKVTIRGENLGTGPTDLLGLTICGHNCLLTAEWMSASKIVCRVGQAKNDKGDIIVTTKSGGKGTSTVSFKLLKPEKIGILDQSAVWVDEMNYYDMRTDRNKGIPPLSLRPANPLGIEIDKGRFPQKDLESLFPGMSADFTSENFSAAWYLIENHSTTSFDQLKMAVVNLKKQANKKNEGSLAYVKGGLSTFFEAQDALSGASNTADTLFQEVLGRKDKADSTRNALNVLQRFKFLFNLPLNIERNIQKGDYDVVINDYEKAKSLFGKTEVQVFKKYYAEVETRIEALRELLLDKLLETPSTLHDQKRYIRYLSDLHAPGDPAWQCIGAQHQWILQLMHNCKESYVKEQKGNALLHSPMLDLDSDMRPSPIGHLSQTASLKRGSSFQSGRDDAWRYKAPQQVVFVEKLTKLVVSQLPNFWKLWVSYVNGSLFSETAEKSGQMERSKKNARQRQNDFKKMIQEVMHSLVKLIRGALLPFTLREGELRQYGGWEMKSELSGQWLTHVIQTVRLSSESLTALEIPNDMLQIIQDLILDLRVRCIIVTLQHTAEDIKRLAEKEDWVVDNEGLTSLPSQFEQCIIRALQSLKTVLDCKPGEASVFQQQKTQDDVCQLSIGIMQGFIDCLEQLSTKPDGDIDTSHLSVDVSSPDLFGSIHEESSLSSEQRLLIALSNCRYLERHTFLNIAEHFEKHGFQGVDKITQVSMESLKELDQRLFEMYIEFKADPIVGSLEPGIYAGYFDWKDCLIPTGVRNYLKEALVNIIAVHAEVFTISKDLVPRVMSRVVEAVSEELSRLMQCVSSFSKNGALQAKLEICALRDTVAIYLTPESKSSFKQALEALPQLSSGTDRKLLEELLNKFKSSMHLQLTCFQASSSAMMKT</sequence>
<dbReference type="PANTHER" id="PTHR13043:SF1">
    <property type="entry name" value="EXOCYST COMPLEX COMPONENT 2"/>
    <property type="match status" value="1"/>
</dbReference>
<dbReference type="InterPro" id="IPR014756">
    <property type="entry name" value="Ig_E-set"/>
</dbReference>
<keyword evidence="5 8" id="KW-0268">Exocytosis</keyword>
<keyword evidence="12" id="KW-1185">Reference proteome</keyword>
<keyword evidence="4 8" id="KW-0813">Transport</keyword>
<dbReference type="InterPro" id="IPR002909">
    <property type="entry name" value="IPT_dom"/>
</dbReference>
<dbReference type="PANTHER" id="PTHR13043">
    <property type="entry name" value="EXOCYST COMPLEX COMPONENT SEC5"/>
    <property type="match status" value="1"/>
</dbReference>
<dbReference type="AlphaFoldDB" id="A0A674GCV1"/>
<evidence type="ECO:0000259" key="9">
    <source>
        <dbReference type="Pfam" id="PF01833"/>
    </source>
</evidence>
<dbReference type="CDD" id="cd00603">
    <property type="entry name" value="IPT_PCSR"/>
    <property type="match status" value="1"/>
</dbReference>
<dbReference type="InterPro" id="IPR013783">
    <property type="entry name" value="Ig-like_fold"/>
</dbReference>
<evidence type="ECO:0000256" key="5">
    <source>
        <dbReference type="ARBA" id="ARBA00022483"/>
    </source>
</evidence>
<protein>
    <recommendedName>
        <fullName evidence="3 8">Exocyst complex component 2</fullName>
    </recommendedName>
</protein>
<accession>A0A674GCV1</accession>
<dbReference type="GO" id="GO:0006893">
    <property type="term" value="P:Golgi to plasma membrane transport"/>
    <property type="evidence" value="ECO:0007669"/>
    <property type="project" value="UniProtKB-UniRule"/>
</dbReference>
<keyword evidence="6 8" id="KW-0653">Protein transport</keyword>
<feature type="domain" description="Exocyst complex component EXOC2/Sec5 N-terminal" evidence="10">
    <location>
        <begin position="218"/>
        <end position="888"/>
    </location>
</feature>
<dbReference type="GeneTree" id="ENSGT00390000010872"/>
<reference evidence="11" key="3">
    <citation type="submission" date="2025-09" db="UniProtKB">
        <authorList>
            <consortium name="Ensembl"/>
        </authorList>
    </citation>
    <scope>IDENTIFICATION</scope>
</reference>
<dbReference type="SUPFAM" id="SSF81296">
    <property type="entry name" value="E set domains"/>
    <property type="match status" value="1"/>
</dbReference>
<proteinExistence type="inferred from homology"/>
<dbReference type="Ensembl" id="ENSTGUT00000045235.1">
    <property type="protein sequence ID" value="ENSTGUP00000020551.1"/>
    <property type="gene ID" value="ENSTGUG00000002131.2"/>
</dbReference>
<dbReference type="GO" id="GO:0006887">
    <property type="term" value="P:exocytosis"/>
    <property type="evidence" value="ECO:0007669"/>
    <property type="project" value="UniProtKB-KW"/>
</dbReference>
<evidence type="ECO:0000256" key="8">
    <source>
        <dbReference type="RuleBase" id="RU365069"/>
    </source>
</evidence>
<dbReference type="Gene3D" id="2.60.40.10">
    <property type="entry name" value="Immunoglobulins"/>
    <property type="match status" value="1"/>
</dbReference>
<dbReference type="InterPro" id="IPR029175">
    <property type="entry name" value="EXOC2/Sec5"/>
</dbReference>
<dbReference type="InterPro" id="IPR039481">
    <property type="entry name" value="EXOC2/Sec5_N_dom"/>
</dbReference>
<evidence type="ECO:0000313" key="12">
    <source>
        <dbReference type="Proteomes" id="UP000007754"/>
    </source>
</evidence>
<evidence type="ECO:0000256" key="1">
    <source>
        <dbReference type="ARBA" id="ARBA00002660"/>
    </source>
</evidence>
<reference evidence="11" key="2">
    <citation type="submission" date="2025-08" db="UniProtKB">
        <authorList>
            <consortium name="Ensembl"/>
        </authorList>
    </citation>
    <scope>IDENTIFICATION</scope>
</reference>
<evidence type="ECO:0000256" key="3">
    <source>
        <dbReference type="ARBA" id="ARBA00017526"/>
    </source>
</evidence>
<dbReference type="Proteomes" id="UP000007754">
    <property type="component" value="Chromosome 2"/>
</dbReference>
<organism evidence="11 12">
    <name type="scientific">Taeniopygia guttata</name>
    <name type="common">Zebra finch</name>
    <name type="synonym">Poephila guttata</name>
    <dbReference type="NCBI Taxonomy" id="59729"/>
    <lineage>
        <taxon>Eukaryota</taxon>
        <taxon>Metazoa</taxon>
        <taxon>Chordata</taxon>
        <taxon>Craniata</taxon>
        <taxon>Vertebrata</taxon>
        <taxon>Euteleostomi</taxon>
        <taxon>Archelosauria</taxon>
        <taxon>Archosauria</taxon>
        <taxon>Dinosauria</taxon>
        <taxon>Saurischia</taxon>
        <taxon>Theropoda</taxon>
        <taxon>Coelurosauria</taxon>
        <taxon>Aves</taxon>
        <taxon>Neognathae</taxon>
        <taxon>Neoaves</taxon>
        <taxon>Telluraves</taxon>
        <taxon>Australaves</taxon>
        <taxon>Passeriformes</taxon>
        <taxon>Passeroidea</taxon>
        <taxon>Estrildidae</taxon>
        <taxon>Estrildinae</taxon>
        <taxon>Taeniopygia</taxon>
    </lineage>
</organism>